<evidence type="ECO:0000259" key="5">
    <source>
        <dbReference type="Pfam" id="PF01841"/>
    </source>
</evidence>
<dbReference type="PROSITE" id="PS51257">
    <property type="entry name" value="PROKAR_LIPOPROTEIN"/>
    <property type="match status" value="1"/>
</dbReference>
<dbReference type="RefSeq" id="WP_083346204.1">
    <property type="nucleotide sequence ID" value="NZ_LT629690.1"/>
</dbReference>
<proteinExistence type="predicted"/>
<keyword evidence="1" id="KW-0677">Repeat</keyword>
<evidence type="ECO:0000256" key="2">
    <source>
        <dbReference type="ARBA" id="ARBA00022803"/>
    </source>
</evidence>
<reference evidence="7 8" key="1">
    <citation type="submission" date="2016-10" db="EMBL/GenBank/DDBJ databases">
        <authorList>
            <person name="de Groot N.N."/>
        </authorList>
    </citation>
    <scope>NUCLEOTIDE SEQUENCE [LARGE SCALE GENOMIC DNA]</scope>
    <source>
        <strain evidence="7 8">GAS232</strain>
    </source>
</reference>
<dbReference type="SUPFAM" id="SSF48452">
    <property type="entry name" value="TPR-like"/>
    <property type="match status" value="1"/>
</dbReference>
<evidence type="ECO:0000256" key="4">
    <source>
        <dbReference type="SAM" id="SignalP"/>
    </source>
</evidence>
<dbReference type="EMBL" id="LT629690">
    <property type="protein sequence ID" value="SDF81796.1"/>
    <property type="molecule type" value="Genomic_DNA"/>
</dbReference>
<evidence type="ECO:0000256" key="3">
    <source>
        <dbReference type="SAM" id="MobiDB-lite"/>
    </source>
</evidence>
<feature type="compositionally biased region" description="Polar residues" evidence="3">
    <location>
        <begin position="971"/>
        <end position="980"/>
    </location>
</feature>
<dbReference type="Pfam" id="PF13432">
    <property type="entry name" value="TPR_16"/>
    <property type="match status" value="2"/>
</dbReference>
<accession>A0A1G7P643</accession>
<feature type="region of interest" description="Disordered" evidence="3">
    <location>
        <begin position="960"/>
        <end position="1000"/>
    </location>
</feature>
<dbReference type="InterPro" id="IPR051012">
    <property type="entry name" value="CellSynth/LPSAsmb/PSIAsmb"/>
</dbReference>
<gene>
    <name evidence="7" type="ORF">SAMN05444167_3399</name>
</gene>
<evidence type="ECO:0000313" key="8">
    <source>
        <dbReference type="Proteomes" id="UP000182427"/>
    </source>
</evidence>
<dbReference type="Gene3D" id="3.10.620.30">
    <property type="match status" value="1"/>
</dbReference>
<protein>
    <submittedName>
        <fullName evidence="7">Tetratricopeptide repeat-containing protein</fullName>
    </submittedName>
</protein>
<feature type="domain" description="Transglutaminase-like" evidence="5">
    <location>
        <begin position="279"/>
        <end position="351"/>
    </location>
</feature>
<feature type="domain" description="DUF3857" evidence="6">
    <location>
        <begin position="53"/>
        <end position="219"/>
    </location>
</feature>
<name>A0A1G7P643_9BACT</name>
<dbReference type="InterPro" id="IPR011990">
    <property type="entry name" value="TPR-like_helical_dom_sf"/>
</dbReference>
<keyword evidence="2" id="KW-0802">TPR repeat</keyword>
<evidence type="ECO:0000256" key="1">
    <source>
        <dbReference type="ARBA" id="ARBA00022737"/>
    </source>
</evidence>
<dbReference type="Proteomes" id="UP000182427">
    <property type="component" value="Chromosome I"/>
</dbReference>
<dbReference type="PANTHER" id="PTHR45586:SF1">
    <property type="entry name" value="LIPOPOLYSACCHARIDE ASSEMBLY PROTEIN B"/>
    <property type="match status" value="1"/>
</dbReference>
<dbReference type="AlphaFoldDB" id="A0A1G7P643"/>
<keyword evidence="4" id="KW-0732">Signal</keyword>
<dbReference type="PANTHER" id="PTHR45586">
    <property type="entry name" value="TPR REPEAT-CONTAINING PROTEIN PA4667"/>
    <property type="match status" value="1"/>
</dbReference>
<keyword evidence="8" id="KW-1185">Reference proteome</keyword>
<sequence>MISVRVRPLLVFAAIASSCFAQNSSSPASSQSDPYRDEPYVFEKLDTTVHVKPDGTGEDIVHVILRVQSEGTARQFAVLAGAYASANETATFDFARVHKADGSTVETPVSDTMEMSSEVTRQAPVYSDIREKHLPLRSLSVGDRLEYQFHKVRTKSEAPNQSWGIQRFAIGSGVVLSQTITLDAPTGMYLQVWSPNHPVTPREANGLKSWTWTFSQTKPSAKDENGRMTAAVVKDPDEDGDGRKLPSVAWTTFHSWAEVGDWYRGLALQRAEPTEALKAKAAELTKDAKTPEEQVRALYRYVAMQTRYVGISLGVGRYQPHAAAEVLSNQYGDCKDKDTLLESLLKAKGFTTAPALIGAGITAVPDVPTPAVFNHVITTVLLPGIPDRIWLDSTAEVAPYRVLVPVLRDVNALVVPVDSQASLVKTPTDPPFPYREIFNADATLDNKGLLKSHMTESVRSDNELAFRVMLRQLSPSQWDQAMQMVGQTMGFGGKVSNTDLRQGDSDAPVQLAWDYTRENYAGWKNGNTQPLFPDLEITTIDKDKAPEHDIDLGAPRTLEAHTIITLPEGYRAELPEAQHVKRDYTTYDQTYRLADGKLLVDRKVVVLLHKVSKEQWKDYIAFTHAAGMDAGESYIRLIAPASKPSSQGLSKSDSTGTKIQIPANTVSVQQLMAQANADYRKGDFVEERRVLQQVRDRNPDTPYLMSMLGYLAGRDGKTDEAIADFEIELKNHPDDHSNIPYLLAGYYIKQKRYDKAEALLQSYSNRDEVLIAGSLANVRSLQGKHTEAAATYEAFLKKHPENRNVEYGLAKELYEDHRFDEAVVHARHSMEGSDDANLINNNVYLLSEMKRELPFAEENARRAITLLEKTTAETPVESANTKTFAASSNMTAAWDTLAYILMLEGKPQDALPWFRAAWFNRSEVVVGNHLGQVYEALHQEPRALAIYRLALSTENASAAKEDHEAAASAQLRLTQAGTSPSKDEPASVQEMRTHKVKRPADLSGGGTVRIAIANGAIAEVALVSGDSSLRPVLDEIRGLKLEGYTPPGSNGHVFRDAVLYCGASSATCDFVFMLRNGIGAEGDAR</sequence>
<dbReference type="SUPFAM" id="SSF54001">
    <property type="entry name" value="Cysteine proteinases"/>
    <property type="match status" value="1"/>
</dbReference>
<dbReference type="OrthoDB" id="103430at2"/>
<dbReference type="Gene3D" id="1.25.40.10">
    <property type="entry name" value="Tetratricopeptide repeat domain"/>
    <property type="match status" value="2"/>
</dbReference>
<dbReference type="InterPro" id="IPR002931">
    <property type="entry name" value="Transglutaminase-like"/>
</dbReference>
<dbReference type="Pfam" id="PF12969">
    <property type="entry name" value="DUF3857"/>
    <property type="match status" value="1"/>
</dbReference>
<dbReference type="Gene3D" id="2.60.120.1130">
    <property type="match status" value="1"/>
</dbReference>
<feature type="signal peptide" evidence="4">
    <location>
        <begin position="1"/>
        <end position="21"/>
    </location>
</feature>
<dbReference type="SUPFAM" id="SSF81901">
    <property type="entry name" value="HCP-like"/>
    <property type="match status" value="1"/>
</dbReference>
<dbReference type="Pfam" id="PF01841">
    <property type="entry name" value="Transglut_core"/>
    <property type="match status" value="1"/>
</dbReference>
<dbReference type="Gene3D" id="2.60.40.3140">
    <property type="match status" value="1"/>
</dbReference>
<evidence type="ECO:0000259" key="6">
    <source>
        <dbReference type="Pfam" id="PF12969"/>
    </source>
</evidence>
<organism evidence="7 8">
    <name type="scientific">Terriglobus roseus</name>
    <dbReference type="NCBI Taxonomy" id="392734"/>
    <lineage>
        <taxon>Bacteria</taxon>
        <taxon>Pseudomonadati</taxon>
        <taxon>Acidobacteriota</taxon>
        <taxon>Terriglobia</taxon>
        <taxon>Terriglobales</taxon>
        <taxon>Acidobacteriaceae</taxon>
        <taxon>Terriglobus</taxon>
    </lineage>
</organism>
<evidence type="ECO:0000313" key="7">
    <source>
        <dbReference type="EMBL" id="SDF81796.1"/>
    </source>
</evidence>
<dbReference type="InterPro" id="IPR024618">
    <property type="entry name" value="DUF3857"/>
</dbReference>
<feature type="chain" id="PRO_5009242197" evidence="4">
    <location>
        <begin position="22"/>
        <end position="1085"/>
    </location>
</feature>
<dbReference type="InterPro" id="IPR038765">
    <property type="entry name" value="Papain-like_cys_pep_sf"/>
</dbReference>